<gene>
    <name evidence="1" type="ORF">F8244_04415</name>
</gene>
<protein>
    <submittedName>
        <fullName evidence="1">Uncharacterized protein</fullName>
    </submittedName>
</protein>
<evidence type="ECO:0000313" key="1">
    <source>
        <dbReference type="EMBL" id="KAB1951752.1"/>
    </source>
</evidence>
<sequence length="148" mass="16486">MNWALISQIGSIIVAVVASVVTFLNNRSNNKTVKELELTKQKFAQENEKLKRNQAMQDFKNNLISNFLGDLASCLNQFGDINNLRQAQKSAGQVLPICNSEEKKLVNDTLSKIAKAGEYGADQNDFDTANESVLATLKAFNYDLKKQQ</sequence>
<dbReference type="RefSeq" id="WP_020807568.1">
    <property type="nucleotide sequence ID" value="NZ_CP075596.1"/>
</dbReference>
<comment type="caution">
    <text evidence="1">The sequence shown here is derived from an EMBL/GenBank/DDBJ whole genome shotgun (WGS) entry which is preliminary data.</text>
</comment>
<dbReference type="EMBL" id="WBOA01000001">
    <property type="protein sequence ID" value="KAB1951752.1"/>
    <property type="molecule type" value="Genomic_DNA"/>
</dbReference>
<organism evidence="1 2">
    <name type="scientific">Lactobacillus gasseri</name>
    <dbReference type="NCBI Taxonomy" id="1596"/>
    <lineage>
        <taxon>Bacteria</taxon>
        <taxon>Bacillati</taxon>
        <taxon>Bacillota</taxon>
        <taxon>Bacilli</taxon>
        <taxon>Lactobacillales</taxon>
        <taxon>Lactobacillaceae</taxon>
        <taxon>Lactobacillus</taxon>
    </lineage>
</organism>
<dbReference type="AlphaFoldDB" id="A0A366KK25"/>
<accession>A0A366KK25</accession>
<dbReference type="Proteomes" id="UP000460112">
    <property type="component" value="Unassembled WGS sequence"/>
</dbReference>
<name>A0A366KK25_LACGS</name>
<proteinExistence type="predicted"/>
<reference evidence="1 2" key="1">
    <citation type="submission" date="2019-09" db="EMBL/GenBank/DDBJ databases">
        <title>Investigation of probiotic properties of different lactic acid bacteria.</title>
        <authorList>
            <person name="Jaomanjaka F."/>
            <person name="Blanc P."/>
        </authorList>
    </citation>
    <scope>NUCLEOTIDE SEQUENCE [LARGE SCALE GENOMIC DNA]</scope>
    <source>
        <strain evidence="1 2">BIO6369</strain>
    </source>
</reference>
<evidence type="ECO:0000313" key="2">
    <source>
        <dbReference type="Proteomes" id="UP000460112"/>
    </source>
</evidence>